<dbReference type="PANTHER" id="PTHR13453">
    <property type="entry name" value="KAT8 REGULATORY NSL COMPLEX SUBUNIT 2"/>
    <property type="match status" value="1"/>
</dbReference>
<reference evidence="16 17" key="1">
    <citation type="submission" date="2024-01" db="EMBL/GenBank/DDBJ databases">
        <title>A telomere-to-telomere, gap-free genome of sweet tea (Lithocarpus litseifolius).</title>
        <authorList>
            <person name="Zhou J."/>
        </authorList>
    </citation>
    <scope>NUCLEOTIDE SEQUENCE [LARGE SCALE GENOMIC DNA]</scope>
    <source>
        <strain evidence="16">Zhou-2022a</strain>
        <tissue evidence="16">Leaf</tissue>
    </source>
</reference>
<dbReference type="AlphaFoldDB" id="A0AAW2CHA4"/>
<comment type="caution">
    <text evidence="16">The sequence shown here is derived from an EMBL/GenBank/DDBJ whole genome shotgun (WGS) entry which is preliminary data.</text>
</comment>
<evidence type="ECO:0000256" key="3">
    <source>
        <dbReference type="ARBA" id="ARBA00015508"/>
    </source>
</evidence>
<feature type="compositionally biased region" description="Low complexity" evidence="14">
    <location>
        <begin position="80"/>
        <end position="95"/>
    </location>
</feature>
<comment type="subcellular location">
    <subcellularLocation>
        <location evidence="2">Mitochondrion</location>
    </subcellularLocation>
    <subcellularLocation>
        <location evidence="1">Nucleus</location>
    </subcellularLocation>
</comment>
<dbReference type="Proteomes" id="UP001459277">
    <property type="component" value="Unassembled WGS sequence"/>
</dbReference>
<sequence length="329" mass="37672">MTVPHRNRGMRFGFWRCFVKRWKLMKPKGLWLSGTTWSPPCGGTPEIVSIENFTLCFSLACIQYRSIFFFSMASASKHQNPYSSSKPPKTPNPTTHTDTANSPIITLTPSQEHLFLTRATHLTRQELLRRRSHYLKQLCKCYRVHFWALMDQLKIQFRQYCWDYGLSPFLNEQHQHTAEFDGERDTQFANLEGNEVNSSSNQRCAFVGCKLKSMPLTSFCHLHILSDSKQRLYKPCHYVIKSAQAGLITCGKPIMRSTVPSLCSIHFQKAQKNVTRALKKAGLNVSTSSKFASNFHVVVAEYVRQIQAKRRTAKRANSSKVVVKEEIAG</sequence>
<keyword evidence="17" id="KW-1185">Reference proteome</keyword>
<proteinExistence type="predicted"/>
<keyword evidence="8" id="KW-0496">Mitochondrion</keyword>
<keyword evidence="4" id="KW-1017">Isopeptide bond</keyword>
<dbReference type="Pfam" id="PF13891">
    <property type="entry name" value="zf-C3HC3H_KANSL2"/>
    <property type="match status" value="1"/>
</dbReference>
<evidence type="ECO:0000256" key="6">
    <source>
        <dbReference type="ARBA" id="ARBA00022843"/>
    </source>
</evidence>
<organism evidence="16 17">
    <name type="scientific">Lithocarpus litseifolius</name>
    <dbReference type="NCBI Taxonomy" id="425828"/>
    <lineage>
        <taxon>Eukaryota</taxon>
        <taxon>Viridiplantae</taxon>
        <taxon>Streptophyta</taxon>
        <taxon>Embryophyta</taxon>
        <taxon>Tracheophyta</taxon>
        <taxon>Spermatophyta</taxon>
        <taxon>Magnoliopsida</taxon>
        <taxon>eudicotyledons</taxon>
        <taxon>Gunneridae</taxon>
        <taxon>Pentapetalae</taxon>
        <taxon>rosids</taxon>
        <taxon>fabids</taxon>
        <taxon>Fagales</taxon>
        <taxon>Fagaceae</taxon>
        <taxon>Lithocarpus</taxon>
    </lineage>
</organism>
<evidence type="ECO:0000313" key="16">
    <source>
        <dbReference type="EMBL" id="KAK9997151.1"/>
    </source>
</evidence>
<evidence type="ECO:0000256" key="12">
    <source>
        <dbReference type="ARBA" id="ARBA00093359"/>
    </source>
</evidence>
<dbReference type="GO" id="GO:0044545">
    <property type="term" value="C:NSL complex"/>
    <property type="evidence" value="ECO:0007669"/>
    <property type="project" value="TreeGrafter"/>
</dbReference>
<protein>
    <recommendedName>
        <fullName evidence="3">KAT8 regulatory NSL complex subunit 2</fullName>
    </recommendedName>
    <alternativeName>
        <fullName evidence="11">NSL complex protein NSL2</fullName>
    </alternativeName>
    <alternativeName>
        <fullName evidence="10">Non-specific lethal 2 homolog</fullName>
    </alternativeName>
</protein>
<comment type="function">
    <text evidence="12">Non-catalytic component of the NSL histone acetyltransferase complex, a multiprotein complex that mediates histone H4 acetylation at 'Lys-5'- and 'Lys-8' (H4K5ac and H4K8ac) at transcription start sites and promotes transcription initiation. Required for NSL complex stability and for transcription of intraciliary transport genes in both ciliated and non-ciliated cells by regulating histone H4 acetylation at 'Lys-5'- and 'Lys-12' (H4K5ac and H4K12ac). This is necessary for cilium assembly in ciliated cells and for organization of the microtubule cytoskeleton in non-ciliated cells. Required within the NSL complex to maintain nuclear architecture stability by promoting KAT8-mediated acetylation of lamin LMNA.</text>
</comment>
<evidence type="ECO:0000259" key="15">
    <source>
        <dbReference type="Pfam" id="PF13891"/>
    </source>
</evidence>
<dbReference type="EMBL" id="JAZDWU010000007">
    <property type="protein sequence ID" value="KAK9997151.1"/>
    <property type="molecule type" value="Genomic_DNA"/>
</dbReference>
<evidence type="ECO:0000256" key="10">
    <source>
        <dbReference type="ARBA" id="ARBA00032947"/>
    </source>
</evidence>
<name>A0AAW2CHA4_9ROSI</name>
<dbReference type="GO" id="GO:0006325">
    <property type="term" value="P:chromatin organization"/>
    <property type="evidence" value="ECO:0007669"/>
    <property type="project" value="UniProtKB-KW"/>
</dbReference>
<accession>A0AAW2CHA4</accession>
<evidence type="ECO:0000256" key="5">
    <source>
        <dbReference type="ARBA" id="ARBA00022553"/>
    </source>
</evidence>
<dbReference type="InterPro" id="IPR025927">
    <property type="entry name" value="Znf_KANL2-like"/>
</dbReference>
<evidence type="ECO:0000256" key="1">
    <source>
        <dbReference type="ARBA" id="ARBA00004123"/>
    </source>
</evidence>
<keyword evidence="5" id="KW-0597">Phosphoprotein</keyword>
<comment type="subunit">
    <text evidence="13">Component of the NSL complex at least composed of KAT8/MOF, KANSL1, KANSL2, KANSL3, MCRS1, PHF20, OGT1/OGT, WDR5 and HCFC1.</text>
</comment>
<evidence type="ECO:0000256" key="2">
    <source>
        <dbReference type="ARBA" id="ARBA00004173"/>
    </source>
</evidence>
<dbReference type="InterPro" id="IPR026316">
    <property type="entry name" value="NSL2"/>
</dbReference>
<dbReference type="PANTHER" id="PTHR13453:SF1">
    <property type="entry name" value="KAT8 REGULATORY NSL COMPLEX SUBUNIT 2"/>
    <property type="match status" value="1"/>
</dbReference>
<dbReference type="GO" id="GO:0005634">
    <property type="term" value="C:nucleus"/>
    <property type="evidence" value="ECO:0007669"/>
    <property type="project" value="UniProtKB-SubCell"/>
</dbReference>
<evidence type="ECO:0000256" key="8">
    <source>
        <dbReference type="ARBA" id="ARBA00023128"/>
    </source>
</evidence>
<evidence type="ECO:0000256" key="13">
    <source>
        <dbReference type="ARBA" id="ARBA00093543"/>
    </source>
</evidence>
<keyword evidence="9" id="KW-0539">Nucleus</keyword>
<evidence type="ECO:0000256" key="4">
    <source>
        <dbReference type="ARBA" id="ARBA00022499"/>
    </source>
</evidence>
<gene>
    <name evidence="16" type="ORF">SO802_021837</name>
</gene>
<evidence type="ECO:0000256" key="14">
    <source>
        <dbReference type="SAM" id="MobiDB-lite"/>
    </source>
</evidence>
<keyword evidence="7" id="KW-0156">Chromatin regulator</keyword>
<keyword evidence="6" id="KW-0832">Ubl conjugation</keyword>
<feature type="region of interest" description="Disordered" evidence="14">
    <location>
        <begin position="80"/>
        <end position="100"/>
    </location>
</feature>
<dbReference type="GO" id="GO:0005739">
    <property type="term" value="C:mitochondrion"/>
    <property type="evidence" value="ECO:0007669"/>
    <property type="project" value="UniProtKB-SubCell"/>
</dbReference>
<feature type="domain" description="KANL2-like probable zinc-finger" evidence="15">
    <location>
        <begin position="204"/>
        <end position="267"/>
    </location>
</feature>
<evidence type="ECO:0000256" key="9">
    <source>
        <dbReference type="ARBA" id="ARBA00023242"/>
    </source>
</evidence>
<evidence type="ECO:0000256" key="11">
    <source>
        <dbReference type="ARBA" id="ARBA00033378"/>
    </source>
</evidence>
<evidence type="ECO:0000313" key="17">
    <source>
        <dbReference type="Proteomes" id="UP001459277"/>
    </source>
</evidence>
<evidence type="ECO:0000256" key="7">
    <source>
        <dbReference type="ARBA" id="ARBA00022853"/>
    </source>
</evidence>